<dbReference type="Proteomes" id="UP001066276">
    <property type="component" value="Chromosome 7"/>
</dbReference>
<keyword evidence="2" id="KW-1185">Reference proteome</keyword>
<reference evidence="1" key="1">
    <citation type="journal article" date="2022" name="bioRxiv">
        <title>Sequencing and chromosome-scale assembly of the giantPleurodeles waltlgenome.</title>
        <authorList>
            <person name="Brown T."/>
            <person name="Elewa A."/>
            <person name="Iarovenko S."/>
            <person name="Subramanian E."/>
            <person name="Araus A.J."/>
            <person name="Petzold A."/>
            <person name="Susuki M."/>
            <person name="Suzuki K.-i.T."/>
            <person name="Hayashi T."/>
            <person name="Toyoda A."/>
            <person name="Oliveira C."/>
            <person name="Osipova E."/>
            <person name="Leigh N.D."/>
            <person name="Simon A."/>
            <person name="Yun M.H."/>
        </authorList>
    </citation>
    <scope>NUCLEOTIDE SEQUENCE</scope>
    <source>
        <strain evidence="1">20211129_DDA</strain>
        <tissue evidence="1">Liver</tissue>
    </source>
</reference>
<dbReference type="EMBL" id="JANPWB010000011">
    <property type="protein sequence ID" value="KAJ1129326.1"/>
    <property type="molecule type" value="Genomic_DNA"/>
</dbReference>
<organism evidence="1 2">
    <name type="scientific">Pleurodeles waltl</name>
    <name type="common">Iberian ribbed newt</name>
    <dbReference type="NCBI Taxonomy" id="8319"/>
    <lineage>
        <taxon>Eukaryota</taxon>
        <taxon>Metazoa</taxon>
        <taxon>Chordata</taxon>
        <taxon>Craniata</taxon>
        <taxon>Vertebrata</taxon>
        <taxon>Euteleostomi</taxon>
        <taxon>Amphibia</taxon>
        <taxon>Batrachia</taxon>
        <taxon>Caudata</taxon>
        <taxon>Salamandroidea</taxon>
        <taxon>Salamandridae</taxon>
        <taxon>Pleurodelinae</taxon>
        <taxon>Pleurodeles</taxon>
    </lineage>
</organism>
<protein>
    <submittedName>
        <fullName evidence="1">Uncharacterized protein</fullName>
    </submittedName>
</protein>
<proteinExistence type="predicted"/>
<gene>
    <name evidence="1" type="ORF">NDU88_007697</name>
</gene>
<evidence type="ECO:0000313" key="2">
    <source>
        <dbReference type="Proteomes" id="UP001066276"/>
    </source>
</evidence>
<sequence length="110" mass="12226">MCLVVGRSRHLPIPLEDIKTATADDECLQLVMSAITSVKRHHILHNVACRTVEARLTLSSLHKVRHELAVSLDGCLLRRLRIVVPASLQPQVVELGHSFHQGVVKTKAKE</sequence>
<dbReference type="AlphaFoldDB" id="A0AAV7PPP9"/>
<evidence type="ECO:0000313" key="1">
    <source>
        <dbReference type="EMBL" id="KAJ1129326.1"/>
    </source>
</evidence>
<comment type="caution">
    <text evidence="1">The sequence shown here is derived from an EMBL/GenBank/DDBJ whole genome shotgun (WGS) entry which is preliminary data.</text>
</comment>
<accession>A0AAV7PPP9</accession>
<name>A0AAV7PPP9_PLEWA</name>